<organism evidence="2 3">
    <name type="scientific">Brachionus plicatilis</name>
    <name type="common">Marine rotifer</name>
    <name type="synonym">Brachionus muelleri</name>
    <dbReference type="NCBI Taxonomy" id="10195"/>
    <lineage>
        <taxon>Eukaryota</taxon>
        <taxon>Metazoa</taxon>
        <taxon>Spiralia</taxon>
        <taxon>Gnathifera</taxon>
        <taxon>Rotifera</taxon>
        <taxon>Eurotatoria</taxon>
        <taxon>Monogononta</taxon>
        <taxon>Pseudotrocha</taxon>
        <taxon>Ploima</taxon>
        <taxon>Brachionidae</taxon>
        <taxon>Brachionus</taxon>
    </lineage>
</organism>
<dbReference type="EMBL" id="REGN01001660">
    <property type="protein sequence ID" value="RNA33297.1"/>
    <property type="molecule type" value="Genomic_DNA"/>
</dbReference>
<keyword evidence="1" id="KW-0812">Transmembrane</keyword>
<keyword evidence="1" id="KW-1133">Transmembrane helix</keyword>
<feature type="transmembrane region" description="Helical" evidence="1">
    <location>
        <begin position="26"/>
        <end position="46"/>
    </location>
</feature>
<reference evidence="2 3" key="1">
    <citation type="journal article" date="2018" name="Sci. Rep.">
        <title>Genomic signatures of local adaptation to the degree of environmental predictability in rotifers.</title>
        <authorList>
            <person name="Franch-Gras L."/>
            <person name="Hahn C."/>
            <person name="Garcia-Roger E.M."/>
            <person name="Carmona M.J."/>
            <person name="Serra M."/>
            <person name="Gomez A."/>
        </authorList>
    </citation>
    <scope>NUCLEOTIDE SEQUENCE [LARGE SCALE GENOMIC DNA]</scope>
    <source>
        <strain evidence="2">HYR1</strain>
    </source>
</reference>
<dbReference type="AlphaFoldDB" id="A0A3M7SCB4"/>
<protein>
    <submittedName>
        <fullName evidence="2">Uncharacterized protein</fullName>
    </submittedName>
</protein>
<proteinExistence type="predicted"/>
<evidence type="ECO:0000313" key="3">
    <source>
        <dbReference type="Proteomes" id="UP000276133"/>
    </source>
</evidence>
<keyword evidence="3" id="KW-1185">Reference proteome</keyword>
<accession>A0A3M7SCB4</accession>
<gene>
    <name evidence="2" type="ORF">BpHYR1_000722</name>
</gene>
<evidence type="ECO:0000256" key="1">
    <source>
        <dbReference type="SAM" id="Phobius"/>
    </source>
</evidence>
<evidence type="ECO:0000313" key="2">
    <source>
        <dbReference type="EMBL" id="RNA33297.1"/>
    </source>
</evidence>
<sequence>MAVLEQKSSPCYIICIQGWDEFKFCMFFELKSITYVFLWYLAILYISKYTNSQSPISFFIH</sequence>
<dbReference type="Proteomes" id="UP000276133">
    <property type="component" value="Unassembled WGS sequence"/>
</dbReference>
<keyword evidence="1" id="KW-0472">Membrane</keyword>
<name>A0A3M7SCB4_BRAPC</name>
<comment type="caution">
    <text evidence="2">The sequence shown here is derived from an EMBL/GenBank/DDBJ whole genome shotgun (WGS) entry which is preliminary data.</text>
</comment>